<keyword evidence="2" id="KW-0812">Transmembrane</keyword>
<feature type="transmembrane region" description="Helical" evidence="2">
    <location>
        <begin position="591"/>
        <end position="614"/>
    </location>
</feature>
<sequence>MSLLQLTDGDRFLLQAVAAFVGIVGGAVVLGMAADTEAKTAARLKATGRKHPLLQAVLQRTPVFLLALLILMCTAAPFFAPVVFSAAVFLLNCVFLWFGVRSAVGIFFVWRGSVSHSHTDWIAKLEKELAIQSASTQEYTEKSERVGINVKGAAVREAISFKLIHVIVIPNYKEDFDSLVDSLSVLASHSMAPSSYKVCLAMEAAETGSAEKAQRLIQIFKNRFHAMVFTVHSLLPGETSGKSSNVRHAVMTLANLPDAVNSAELVTVMDADTCFTSDYFECITYHAMIADPVTRRSQMYFAPVVFDRNTHAVNAAIRMIDIAWSSALMTMSMPYYPVRLALSTYSIPMELAMGIGYWDVTPEAMGEDFHTTLKCYLATGGRLKAVPIFSPSSQCHVDAPSFWKSLHDRWVQCCRHAWAILDFSYGLRMLVTNELPRLPASYFEQMVEDPATGRKVNLYKPKPVSGTFTLIMLYYHLYETFIFPVHIMFSGVLLAIFLPGAGPAFLLPLENWCWSFLSGTSLTNLAPVHPLIPQVLTIIDQMRTVFIIPLLCTIVFFELFHEWITTGRWKMAGAAERLGKRSVLRAGSRKFVYLFEWGLYLGVPIFMACSLLWAMGRHLVTDQLVYVVAAKPAVHVRLEDEGHEEEKEQEGDFDSAPAGHEGRDDVDSGIEDVPLAQVLKKLNK</sequence>
<feature type="transmembrane region" description="Helical" evidence="2">
    <location>
        <begin position="544"/>
        <end position="564"/>
    </location>
</feature>
<keyword evidence="2" id="KW-1133">Transmembrane helix</keyword>
<dbReference type="Proteomes" id="UP000320333">
    <property type="component" value="Unassembled WGS sequence"/>
</dbReference>
<feature type="region of interest" description="Disordered" evidence="1">
    <location>
        <begin position="640"/>
        <end position="672"/>
    </location>
</feature>
<dbReference type="PANTHER" id="PTHR36851:SF1">
    <property type="entry name" value="GLYCO_TRANS_2-LIKE DOMAIN-CONTAINING PROTEIN"/>
    <property type="match status" value="1"/>
</dbReference>
<reference evidence="4 5" key="1">
    <citation type="journal article" date="2019" name="Sci. Rep.">
        <title>Comparative genomics of chytrid fungi reveal insights into the obligate biotrophic and pathogenic lifestyle of Synchytrium endobioticum.</title>
        <authorList>
            <person name="van de Vossenberg B.T.L.H."/>
            <person name="Warris S."/>
            <person name="Nguyen H.D.T."/>
            <person name="van Gent-Pelzer M.P.E."/>
            <person name="Joly D.L."/>
            <person name="van de Geest H.C."/>
            <person name="Bonants P.J.M."/>
            <person name="Smith D.S."/>
            <person name="Levesque C.A."/>
            <person name="van der Lee T.A.J."/>
        </authorList>
    </citation>
    <scope>NUCLEOTIDE SEQUENCE [LARGE SCALE GENOMIC DNA]</scope>
    <source>
        <strain evidence="4 5">CBS 675.73</strain>
    </source>
</reference>
<feature type="transmembrane region" description="Helical" evidence="2">
    <location>
        <begin position="12"/>
        <end position="36"/>
    </location>
</feature>
<evidence type="ECO:0000256" key="1">
    <source>
        <dbReference type="SAM" id="MobiDB-lite"/>
    </source>
</evidence>
<dbReference type="InterPro" id="IPR029044">
    <property type="entry name" value="Nucleotide-diphossugar_trans"/>
</dbReference>
<dbReference type="PANTHER" id="PTHR36851">
    <property type="entry name" value="UNNAMED PRODUCT"/>
    <property type="match status" value="1"/>
</dbReference>
<feature type="domain" description="Glycosyltransferase 2-like" evidence="3">
    <location>
        <begin position="266"/>
        <end position="490"/>
    </location>
</feature>
<dbReference type="InterPro" id="IPR001173">
    <property type="entry name" value="Glyco_trans_2-like"/>
</dbReference>
<feature type="transmembrane region" description="Helical" evidence="2">
    <location>
        <begin position="481"/>
        <end position="502"/>
    </location>
</feature>
<name>A0A507FI12_9FUNG</name>
<dbReference type="OrthoDB" id="2117838at2759"/>
<feature type="transmembrane region" description="Helical" evidence="2">
    <location>
        <begin position="57"/>
        <end position="80"/>
    </location>
</feature>
<comment type="caution">
    <text evidence="4">The sequence shown here is derived from an EMBL/GenBank/DDBJ whole genome shotgun (WGS) entry which is preliminary data.</text>
</comment>
<organism evidence="4 5">
    <name type="scientific">Chytriomyces confervae</name>
    <dbReference type="NCBI Taxonomy" id="246404"/>
    <lineage>
        <taxon>Eukaryota</taxon>
        <taxon>Fungi</taxon>
        <taxon>Fungi incertae sedis</taxon>
        <taxon>Chytridiomycota</taxon>
        <taxon>Chytridiomycota incertae sedis</taxon>
        <taxon>Chytridiomycetes</taxon>
        <taxon>Chytridiales</taxon>
        <taxon>Chytriomycetaceae</taxon>
        <taxon>Chytriomyces</taxon>
    </lineage>
</organism>
<dbReference type="SUPFAM" id="SSF53448">
    <property type="entry name" value="Nucleotide-diphospho-sugar transferases"/>
    <property type="match status" value="1"/>
</dbReference>
<proteinExistence type="predicted"/>
<dbReference type="AlphaFoldDB" id="A0A507FI12"/>
<evidence type="ECO:0000313" key="5">
    <source>
        <dbReference type="Proteomes" id="UP000320333"/>
    </source>
</evidence>
<evidence type="ECO:0000256" key="2">
    <source>
        <dbReference type="SAM" id="Phobius"/>
    </source>
</evidence>
<evidence type="ECO:0000259" key="3">
    <source>
        <dbReference type="Pfam" id="PF13632"/>
    </source>
</evidence>
<protein>
    <recommendedName>
        <fullName evidence="3">Glycosyltransferase 2-like domain-containing protein</fullName>
    </recommendedName>
</protein>
<dbReference type="Pfam" id="PF13632">
    <property type="entry name" value="Glyco_trans_2_3"/>
    <property type="match status" value="1"/>
</dbReference>
<feature type="transmembrane region" description="Helical" evidence="2">
    <location>
        <begin position="86"/>
        <end position="110"/>
    </location>
</feature>
<keyword evidence="2" id="KW-0472">Membrane</keyword>
<accession>A0A507FI12</accession>
<dbReference type="STRING" id="246404.A0A507FI12"/>
<gene>
    <name evidence="4" type="ORF">CcCBS67573_g02873</name>
</gene>
<keyword evidence="5" id="KW-1185">Reference proteome</keyword>
<dbReference type="EMBL" id="QEAP01000066">
    <property type="protein sequence ID" value="TPX75852.1"/>
    <property type="molecule type" value="Genomic_DNA"/>
</dbReference>
<evidence type="ECO:0000313" key="4">
    <source>
        <dbReference type="EMBL" id="TPX75852.1"/>
    </source>
</evidence>